<reference evidence="9 10" key="1">
    <citation type="submission" date="2017-09" db="EMBL/GenBank/DDBJ databases">
        <title>WGS assembly of Aquilegia coerulea Goldsmith.</title>
        <authorList>
            <person name="Hodges S."/>
            <person name="Kramer E."/>
            <person name="Nordborg M."/>
            <person name="Tomkins J."/>
            <person name="Borevitz J."/>
            <person name="Derieg N."/>
            <person name="Yan J."/>
            <person name="Mihaltcheva S."/>
            <person name="Hayes R.D."/>
            <person name="Rokhsar D."/>
        </authorList>
    </citation>
    <scope>NUCLEOTIDE SEQUENCE [LARGE SCALE GENOMIC DNA]</scope>
    <source>
        <strain evidence="10">cv. Goldsmith</strain>
    </source>
</reference>
<feature type="transmembrane region" description="Helical" evidence="6">
    <location>
        <begin position="60"/>
        <end position="77"/>
    </location>
</feature>
<gene>
    <name evidence="9" type="ORF">AQUCO_00500553v1</name>
</gene>
<evidence type="ECO:0000256" key="1">
    <source>
        <dbReference type="ARBA" id="ARBA00004141"/>
    </source>
</evidence>
<evidence type="ECO:0000259" key="8">
    <source>
        <dbReference type="Pfam" id="PF00892"/>
    </source>
</evidence>
<dbReference type="OrthoDB" id="1728340at2759"/>
<feature type="transmembrane region" description="Helical" evidence="6">
    <location>
        <begin position="26"/>
        <end position="48"/>
    </location>
</feature>
<name>A0A2G5ESF6_AQUCA</name>
<keyword evidence="5 6" id="KW-0472">Membrane</keyword>
<accession>A0A2G5ESF6</accession>
<evidence type="ECO:0000256" key="7">
    <source>
        <dbReference type="SAM" id="MobiDB-lite"/>
    </source>
</evidence>
<dbReference type="PANTHER" id="PTHR31218">
    <property type="entry name" value="WAT1-RELATED PROTEIN"/>
    <property type="match status" value="1"/>
</dbReference>
<feature type="transmembrane region" description="Helical" evidence="6">
    <location>
        <begin position="205"/>
        <end position="225"/>
    </location>
</feature>
<dbReference type="Pfam" id="PF00892">
    <property type="entry name" value="EamA"/>
    <property type="match status" value="2"/>
</dbReference>
<feature type="transmembrane region" description="Helical" evidence="6">
    <location>
        <begin position="231"/>
        <end position="251"/>
    </location>
</feature>
<dbReference type="GO" id="GO:0016020">
    <property type="term" value="C:membrane"/>
    <property type="evidence" value="ECO:0007669"/>
    <property type="project" value="UniProtKB-SubCell"/>
</dbReference>
<proteinExistence type="inferred from homology"/>
<feature type="region of interest" description="Disordered" evidence="7">
    <location>
        <begin position="260"/>
        <end position="286"/>
    </location>
</feature>
<comment type="similarity">
    <text evidence="2 6">Belongs to the drug/metabolite transporter (DMT) superfamily. Plant drug/metabolite exporter (P-DME) (TC 2.A.7.4) family.</text>
</comment>
<dbReference type="InterPro" id="IPR030184">
    <property type="entry name" value="WAT1-related"/>
</dbReference>
<sequence>MVMVEFMDVGLTTISKAAMSRGMNHFVFVVYSNALATLILLPSSFIFHRSTNRPSLTISLLCRFFILGLFGTVYSLVNYSSPTLGSALSNLIPAFTFILAIIFRMEKLDLRSSNSQVKIMGTLVTITGALAATIKIYPAEMTVVSFYCFFGTIQCVLVSMVAVADPQAWVLSPGIELTAVVYSAVFGSVVTPAVQTWCIHKKGPVFISIFKPLGIAIAAIMGVIFLDDSLYLGSVFGAIVIVLGFYGVVWAQSKEERKEDAFGTFRPDQPFLQSHQDEQEREQEPT</sequence>
<dbReference type="InParanoid" id="A0A2G5ESF6"/>
<dbReference type="InterPro" id="IPR037185">
    <property type="entry name" value="EmrE-like"/>
</dbReference>
<evidence type="ECO:0000256" key="4">
    <source>
        <dbReference type="ARBA" id="ARBA00022989"/>
    </source>
</evidence>
<dbReference type="SUPFAM" id="SSF103481">
    <property type="entry name" value="Multidrug resistance efflux transporter EmrE"/>
    <property type="match status" value="2"/>
</dbReference>
<evidence type="ECO:0000256" key="2">
    <source>
        <dbReference type="ARBA" id="ARBA00007635"/>
    </source>
</evidence>
<feature type="domain" description="EamA" evidence="8">
    <location>
        <begin position="126"/>
        <end position="249"/>
    </location>
</feature>
<feature type="transmembrane region" description="Helical" evidence="6">
    <location>
        <begin position="83"/>
        <end position="105"/>
    </location>
</feature>
<comment type="subcellular location">
    <subcellularLocation>
        <location evidence="1 6">Membrane</location>
        <topology evidence="1 6">Multi-pass membrane protein</topology>
    </subcellularLocation>
</comment>
<evidence type="ECO:0000256" key="3">
    <source>
        <dbReference type="ARBA" id="ARBA00022692"/>
    </source>
</evidence>
<evidence type="ECO:0000256" key="6">
    <source>
        <dbReference type="RuleBase" id="RU363077"/>
    </source>
</evidence>
<dbReference type="EMBL" id="KZ305022">
    <property type="protein sequence ID" value="PIA58681.1"/>
    <property type="molecule type" value="Genomic_DNA"/>
</dbReference>
<dbReference type="Proteomes" id="UP000230069">
    <property type="component" value="Unassembled WGS sequence"/>
</dbReference>
<keyword evidence="4 6" id="KW-1133">Transmembrane helix</keyword>
<dbReference type="AlphaFoldDB" id="A0A2G5ESF6"/>
<keyword evidence="3 6" id="KW-0812">Transmembrane</keyword>
<protein>
    <recommendedName>
        <fullName evidence="6">WAT1-related protein</fullName>
    </recommendedName>
</protein>
<dbReference type="InterPro" id="IPR000620">
    <property type="entry name" value="EamA_dom"/>
</dbReference>
<feature type="compositionally biased region" description="Basic and acidic residues" evidence="7">
    <location>
        <begin position="275"/>
        <end position="286"/>
    </location>
</feature>
<keyword evidence="10" id="KW-1185">Reference proteome</keyword>
<evidence type="ECO:0000313" key="10">
    <source>
        <dbReference type="Proteomes" id="UP000230069"/>
    </source>
</evidence>
<dbReference type="GO" id="GO:0022857">
    <property type="term" value="F:transmembrane transporter activity"/>
    <property type="evidence" value="ECO:0007669"/>
    <property type="project" value="InterPro"/>
</dbReference>
<evidence type="ECO:0000313" key="9">
    <source>
        <dbReference type="EMBL" id="PIA58681.1"/>
    </source>
</evidence>
<evidence type="ECO:0000256" key="5">
    <source>
        <dbReference type="ARBA" id="ARBA00023136"/>
    </source>
</evidence>
<feature type="transmembrane region" description="Helical" evidence="6">
    <location>
        <begin position="144"/>
        <end position="164"/>
    </location>
</feature>
<feature type="domain" description="EamA" evidence="8">
    <location>
        <begin position="12"/>
        <end position="112"/>
    </location>
</feature>
<organism evidence="9 10">
    <name type="scientific">Aquilegia coerulea</name>
    <name type="common">Rocky mountain columbine</name>
    <dbReference type="NCBI Taxonomy" id="218851"/>
    <lineage>
        <taxon>Eukaryota</taxon>
        <taxon>Viridiplantae</taxon>
        <taxon>Streptophyta</taxon>
        <taxon>Embryophyta</taxon>
        <taxon>Tracheophyta</taxon>
        <taxon>Spermatophyta</taxon>
        <taxon>Magnoliopsida</taxon>
        <taxon>Ranunculales</taxon>
        <taxon>Ranunculaceae</taxon>
        <taxon>Thalictroideae</taxon>
        <taxon>Aquilegia</taxon>
    </lineage>
</organism>